<sequence length="332" mass="35554">MAAVATPHVGATQLRARLHRGCVQRVPRASTRTRRPSRLIARASEGVPGDDAEEEEEEEVGIDDLVEMEIGGVSVSPRGFVALLVPKGSAGSIPRAPNPVEELRRAEPRVPLGSLRTAQTLPLLISKRPEDREGAASEWAQAMLQLTQDPPIDMGIQLPYGALDELTGAEGSILGAVFLGEARWDDTGTRYVFESTLLAGKDLDQSTYDLRGGEDEAWRALALALRYAPYGCRIFATKKALATVDARAFGAAADHEYEEQSAPTGGGLSFANLRDAFPMLQTTKEARAIAAEARKRYLLDPFMAASGGGGASQDEDDGRSVDDDEDGGTFSK</sequence>
<organism evidence="2 3">
    <name type="scientific">Micromonas commoda (strain RCC299 / NOUM17 / CCMP2709)</name>
    <name type="common">Picoplanktonic green alga</name>
    <dbReference type="NCBI Taxonomy" id="296587"/>
    <lineage>
        <taxon>Eukaryota</taxon>
        <taxon>Viridiplantae</taxon>
        <taxon>Chlorophyta</taxon>
        <taxon>Mamiellophyceae</taxon>
        <taxon>Mamiellales</taxon>
        <taxon>Mamiellaceae</taxon>
        <taxon>Micromonas</taxon>
    </lineage>
</organism>
<feature type="region of interest" description="Disordered" evidence="1">
    <location>
        <begin position="306"/>
        <end position="332"/>
    </location>
</feature>
<accession>C1EH29</accession>
<dbReference type="OrthoDB" id="10594319at2759"/>
<dbReference type="InParanoid" id="C1EH29"/>
<dbReference type="AlphaFoldDB" id="C1EH29"/>
<protein>
    <submittedName>
        <fullName evidence="2">Uncharacterized protein</fullName>
    </submittedName>
</protein>
<name>C1EH29_MICCC</name>
<reference evidence="2 3" key="1">
    <citation type="journal article" date="2009" name="Science">
        <title>Green evolution and dynamic adaptations revealed by genomes of the marine picoeukaryotes Micromonas.</title>
        <authorList>
            <person name="Worden A.Z."/>
            <person name="Lee J.H."/>
            <person name="Mock T."/>
            <person name="Rouze P."/>
            <person name="Simmons M.P."/>
            <person name="Aerts A.L."/>
            <person name="Allen A.E."/>
            <person name="Cuvelier M.L."/>
            <person name="Derelle E."/>
            <person name="Everett M.V."/>
            <person name="Foulon E."/>
            <person name="Grimwood J."/>
            <person name="Gundlach H."/>
            <person name="Henrissat B."/>
            <person name="Napoli C."/>
            <person name="McDonald S.M."/>
            <person name="Parker M.S."/>
            <person name="Rombauts S."/>
            <person name="Salamov A."/>
            <person name="Von Dassow P."/>
            <person name="Badger J.H."/>
            <person name="Coutinho P.M."/>
            <person name="Demir E."/>
            <person name="Dubchak I."/>
            <person name="Gentemann C."/>
            <person name="Eikrem W."/>
            <person name="Gready J.E."/>
            <person name="John U."/>
            <person name="Lanier W."/>
            <person name="Lindquist E.A."/>
            <person name="Lucas S."/>
            <person name="Mayer K.F."/>
            <person name="Moreau H."/>
            <person name="Not F."/>
            <person name="Otillar R."/>
            <person name="Panaud O."/>
            <person name="Pangilinan J."/>
            <person name="Paulsen I."/>
            <person name="Piegu B."/>
            <person name="Poliakov A."/>
            <person name="Robbens S."/>
            <person name="Schmutz J."/>
            <person name="Toulza E."/>
            <person name="Wyss T."/>
            <person name="Zelensky A."/>
            <person name="Zhou K."/>
            <person name="Armbrust E.V."/>
            <person name="Bhattacharya D."/>
            <person name="Goodenough U.W."/>
            <person name="Van de Peer Y."/>
            <person name="Grigoriev I.V."/>
        </authorList>
    </citation>
    <scope>NUCLEOTIDE SEQUENCE [LARGE SCALE GENOMIC DNA]</scope>
    <source>
        <strain evidence="3">RCC299 / NOUM17</strain>
    </source>
</reference>
<dbReference type="GeneID" id="8248898"/>
<evidence type="ECO:0000313" key="3">
    <source>
        <dbReference type="Proteomes" id="UP000002009"/>
    </source>
</evidence>
<dbReference type="KEGG" id="mis:MICPUN_64084"/>
<feature type="compositionally biased region" description="Acidic residues" evidence="1">
    <location>
        <begin position="313"/>
        <end position="332"/>
    </location>
</feature>
<evidence type="ECO:0000256" key="1">
    <source>
        <dbReference type="SAM" id="MobiDB-lite"/>
    </source>
</evidence>
<dbReference type="RefSeq" id="XP_002505967.1">
    <property type="nucleotide sequence ID" value="XM_002505921.1"/>
</dbReference>
<keyword evidence="3" id="KW-1185">Reference proteome</keyword>
<dbReference type="EMBL" id="CP001332">
    <property type="protein sequence ID" value="ACO67225.1"/>
    <property type="molecule type" value="Genomic_DNA"/>
</dbReference>
<evidence type="ECO:0000313" key="2">
    <source>
        <dbReference type="EMBL" id="ACO67225.1"/>
    </source>
</evidence>
<gene>
    <name evidence="2" type="ORF">MICPUN_64084</name>
</gene>
<dbReference type="Proteomes" id="UP000002009">
    <property type="component" value="Chromosome 14"/>
</dbReference>
<proteinExistence type="predicted"/>